<dbReference type="EMBL" id="FUWM01000003">
    <property type="protein sequence ID" value="SJZ31709.1"/>
    <property type="molecule type" value="Genomic_DNA"/>
</dbReference>
<feature type="domain" description="GerMN" evidence="3">
    <location>
        <begin position="292"/>
        <end position="381"/>
    </location>
</feature>
<dbReference type="InterPro" id="IPR002508">
    <property type="entry name" value="MurNAc-LAA_cat"/>
</dbReference>
<organism evidence="4 5">
    <name type="scientific">Selenihalanaerobacter shriftii</name>
    <dbReference type="NCBI Taxonomy" id="142842"/>
    <lineage>
        <taxon>Bacteria</taxon>
        <taxon>Bacillati</taxon>
        <taxon>Bacillota</taxon>
        <taxon>Clostridia</taxon>
        <taxon>Halanaerobiales</taxon>
        <taxon>Halobacteroidaceae</taxon>
        <taxon>Selenihalanaerobacter</taxon>
    </lineage>
</organism>
<dbReference type="CDD" id="cd02696">
    <property type="entry name" value="MurNAc-LAA"/>
    <property type="match status" value="1"/>
</dbReference>
<dbReference type="InterPro" id="IPR050695">
    <property type="entry name" value="N-acetylmuramoyl_amidase_3"/>
</dbReference>
<dbReference type="RefSeq" id="WP_078808791.1">
    <property type="nucleotide sequence ID" value="NZ_FUWM01000003.1"/>
</dbReference>
<evidence type="ECO:0000259" key="3">
    <source>
        <dbReference type="SMART" id="SM00909"/>
    </source>
</evidence>
<feature type="domain" description="MurNAc-LAA" evidence="2">
    <location>
        <begin position="109"/>
        <end position="219"/>
    </location>
</feature>
<dbReference type="OrthoDB" id="9772024at2"/>
<dbReference type="Pfam" id="PF10646">
    <property type="entry name" value="Germane"/>
    <property type="match status" value="1"/>
</dbReference>
<dbReference type="STRING" id="142842.SAMN02745118_00267"/>
<accession>A0A1T4JNH4</accession>
<dbReference type="GO" id="GO:0008745">
    <property type="term" value="F:N-acetylmuramoyl-L-alanine amidase activity"/>
    <property type="evidence" value="ECO:0007669"/>
    <property type="project" value="InterPro"/>
</dbReference>
<evidence type="ECO:0000259" key="2">
    <source>
        <dbReference type="SMART" id="SM00646"/>
    </source>
</evidence>
<keyword evidence="5" id="KW-1185">Reference proteome</keyword>
<gene>
    <name evidence="4" type="ORF">SAMN02745118_00267</name>
</gene>
<evidence type="ECO:0000256" key="1">
    <source>
        <dbReference type="ARBA" id="ARBA00022801"/>
    </source>
</evidence>
<dbReference type="Gene3D" id="3.40.630.40">
    <property type="entry name" value="Zn-dependent exopeptidases"/>
    <property type="match status" value="1"/>
</dbReference>
<dbReference type="Pfam" id="PF01520">
    <property type="entry name" value="Amidase_3"/>
    <property type="match status" value="1"/>
</dbReference>
<sequence>MKRTSFLIITKQKLIIGIAILFFICSIFASGITQNNNYSTLEKRIIIDAGHGGIDTGTRNNGTHEKDINLSIAKHLANYLNKGNMKIIMSRASDSLYQNNRNKDIIYRAKLANQENTDLFISIHVNSFPSTKSFGGQTFYTPNSAKSKKLAKFIQKELIAIQPKNYRQVKPGAFYVLERTKMPAVLVEVGFLSNPEDYQRLTNNKTRKKIAKAIEQGIINYLNSNLHLPPSNKEKPASLTNNYPKEKITIDNNFKLYFAEANNNQESLTPVAKEIPVTKIFTNNQSLIENIAYRSLLDLISGPKPNSNLYPVIPPETKLLGIEVKNDIAYVNFSEELTTNHWGGSTSEILTVSSIVKTLTQFSEIEKVQILISGKKIKSINGHLLLNNAITKKDLPL</sequence>
<evidence type="ECO:0000313" key="4">
    <source>
        <dbReference type="EMBL" id="SJZ31709.1"/>
    </source>
</evidence>
<proteinExistence type="predicted"/>
<dbReference type="AlphaFoldDB" id="A0A1T4JNH4"/>
<evidence type="ECO:0000313" key="5">
    <source>
        <dbReference type="Proteomes" id="UP000190625"/>
    </source>
</evidence>
<reference evidence="5" key="1">
    <citation type="submission" date="2017-02" db="EMBL/GenBank/DDBJ databases">
        <authorList>
            <person name="Varghese N."/>
            <person name="Submissions S."/>
        </authorList>
    </citation>
    <scope>NUCLEOTIDE SEQUENCE [LARGE SCALE GENOMIC DNA]</scope>
    <source>
        <strain evidence="5">ATCC BAA-73</strain>
    </source>
</reference>
<protein>
    <submittedName>
        <fullName evidence="4">N-acetylmuramoyl-L-alanine amidase</fullName>
    </submittedName>
</protein>
<dbReference type="SUPFAM" id="SSF53187">
    <property type="entry name" value="Zn-dependent exopeptidases"/>
    <property type="match status" value="1"/>
</dbReference>
<dbReference type="SMART" id="SM00646">
    <property type="entry name" value="Ami_3"/>
    <property type="match status" value="1"/>
</dbReference>
<dbReference type="Proteomes" id="UP000190625">
    <property type="component" value="Unassembled WGS sequence"/>
</dbReference>
<dbReference type="PANTHER" id="PTHR30404:SF0">
    <property type="entry name" value="N-ACETYLMURAMOYL-L-ALANINE AMIDASE AMIC"/>
    <property type="match status" value="1"/>
</dbReference>
<keyword evidence="1" id="KW-0378">Hydrolase</keyword>
<dbReference type="GO" id="GO:0009253">
    <property type="term" value="P:peptidoglycan catabolic process"/>
    <property type="evidence" value="ECO:0007669"/>
    <property type="project" value="InterPro"/>
</dbReference>
<dbReference type="SMART" id="SM00909">
    <property type="entry name" value="Germane"/>
    <property type="match status" value="1"/>
</dbReference>
<name>A0A1T4JNH4_9FIRM</name>
<dbReference type="InterPro" id="IPR019606">
    <property type="entry name" value="GerMN"/>
</dbReference>
<dbReference type="GO" id="GO:0030288">
    <property type="term" value="C:outer membrane-bounded periplasmic space"/>
    <property type="evidence" value="ECO:0007669"/>
    <property type="project" value="TreeGrafter"/>
</dbReference>
<dbReference type="PANTHER" id="PTHR30404">
    <property type="entry name" value="N-ACETYLMURAMOYL-L-ALANINE AMIDASE"/>
    <property type="match status" value="1"/>
</dbReference>